<name>A0A127P6J6_9BURK</name>
<dbReference type="PATRIC" id="fig|158899.10.peg.686"/>
<evidence type="ECO:0008006" key="3">
    <source>
        <dbReference type="Google" id="ProtNLM"/>
    </source>
</evidence>
<protein>
    <recommendedName>
        <fullName evidence="3">DUF2827 domain-containing protein</fullName>
    </recommendedName>
</protein>
<sequence>MSHPLSHPLPQRKLRVGVTLYVRPGPQSIWENGIFQNCAFLVQLFNQSPAVERAVLVLDGQTDQVNDAMMLGDLGIDMIGLEQAMETLDVVIEMSAQLNEDWVRRFRERGGRYAWMRVGNDYVIDIERAMFNKPHGGLCSDKPYDAVWTLPEYLRSCKDYFGLTARAPVHIVPHLWTPLFFAKGIATLPSHLSYGYQPGKSRWRVCSFEPNVCMVKTSLLPMLACEEAYRAQPAFLQHLSVCNTLHLKEHLKFSQFARSLDVVNHGLASFEGRFAVYEFMANYGDCIISHHWENGQNYLYYEALYGAYPLIHNSEFIKDYGYYYPEFDSFAGGQAVLQAFATHDAQLEDYRRHAQALLRTLDVSLPENIEIYTRRLLDLYSN</sequence>
<accession>A0A127P6J6</accession>
<dbReference type="AlphaFoldDB" id="A0A127P6J6"/>
<evidence type="ECO:0000313" key="1">
    <source>
        <dbReference type="EMBL" id="AMO93393.1"/>
    </source>
</evidence>
<gene>
    <name evidence="1" type="ORF">CFter6_0668</name>
</gene>
<dbReference type="Pfam" id="PF10933">
    <property type="entry name" value="DUF2827"/>
    <property type="match status" value="1"/>
</dbReference>
<dbReference type="EMBL" id="CP013232">
    <property type="protein sequence ID" value="AMO93393.1"/>
    <property type="molecule type" value="Genomic_DNA"/>
</dbReference>
<dbReference type="Proteomes" id="UP000072421">
    <property type="component" value="Chromosome"/>
</dbReference>
<reference evidence="1 2" key="1">
    <citation type="submission" date="2015-11" db="EMBL/GenBank/DDBJ databases">
        <title>Exploring the genomic traits of fungus-feeding bacterial genus Collimonas.</title>
        <authorList>
            <person name="Song C."/>
            <person name="Schmidt R."/>
            <person name="de Jager V."/>
            <person name="Krzyzanowska D."/>
            <person name="Jongedijk E."/>
            <person name="Cankar K."/>
            <person name="Beekwilder J."/>
            <person name="van Veen A."/>
            <person name="de Boer W."/>
            <person name="van Veen J.A."/>
            <person name="Garbeva P."/>
        </authorList>
    </citation>
    <scope>NUCLEOTIDE SEQUENCE [LARGE SCALE GENOMIC DNA]</scope>
    <source>
        <strain evidence="1 2">Ter6</strain>
    </source>
</reference>
<dbReference type="RefSeq" id="WP_061538691.1">
    <property type="nucleotide sequence ID" value="NZ_CP013232.1"/>
</dbReference>
<organism evidence="1">
    <name type="scientific">Collimonas fungivorans</name>
    <dbReference type="NCBI Taxonomy" id="158899"/>
    <lineage>
        <taxon>Bacteria</taxon>
        <taxon>Pseudomonadati</taxon>
        <taxon>Pseudomonadota</taxon>
        <taxon>Betaproteobacteria</taxon>
        <taxon>Burkholderiales</taxon>
        <taxon>Oxalobacteraceae</taxon>
        <taxon>Collimonas</taxon>
    </lineage>
</organism>
<evidence type="ECO:0000313" key="2">
    <source>
        <dbReference type="Proteomes" id="UP000072421"/>
    </source>
</evidence>
<proteinExistence type="predicted"/>
<dbReference type="InterPro" id="IPR021234">
    <property type="entry name" value="DUF2827"/>
</dbReference>